<feature type="compositionally biased region" description="Low complexity" evidence="2">
    <location>
        <begin position="416"/>
        <end position="426"/>
    </location>
</feature>
<gene>
    <name evidence="3" type="ORF">APAL1065_LOCUS13581</name>
</gene>
<dbReference type="AlphaFoldDB" id="A0A7S2YDA2"/>
<organism evidence="3">
    <name type="scientific">Entomoneis paludosa</name>
    <dbReference type="NCBI Taxonomy" id="265537"/>
    <lineage>
        <taxon>Eukaryota</taxon>
        <taxon>Sar</taxon>
        <taxon>Stramenopiles</taxon>
        <taxon>Ochrophyta</taxon>
        <taxon>Bacillariophyta</taxon>
        <taxon>Bacillariophyceae</taxon>
        <taxon>Bacillariophycidae</taxon>
        <taxon>Entomoneidaceae</taxon>
        <taxon>Entomoneis</taxon>
    </lineage>
</organism>
<feature type="region of interest" description="Disordered" evidence="2">
    <location>
        <begin position="155"/>
        <end position="569"/>
    </location>
</feature>
<name>A0A7S2YDA2_9STRA</name>
<proteinExistence type="predicted"/>
<sequence>MRKQTSENKEKFKDKMDVMETSKKELEKLKKENAAFRTKLEALNKNCRNLRINNMRLETSNGNQDEYYKQLKNHHDRCVQDNERLIEVEREYKGKIGELEEMLELRTSYAMAEHRTKLAYRRIVMTFVDKVDQSQRDEVLSLKLHEYLEQVEPFEAKADEPIPFQHASTERGETTKTPTKRQKPKAKAVTPKDKAASSDSSSDSSDDSDSEEEEKSPKPISKSQTRAKTPAANPPVTVKKASPKDDSSDSSQSSDSSDNKKQKTQQKPTAKRPPVPPGKKTKTPPIDSSSSDSSSSSSEEGTNRVNAKSKAAVLKDRQPKKVATPVPRENRSNSIKDKNAVVKKTADPVVKKPVLKKKATTQSSSSSSSSSSDSSSSDSSDSSDDEGINRQPMKPISAKTKQVRPAPKRTTKTTVSGGSSDSSDSSAGKQKRARAVATARRRALSAKKREQNESSNSSDSETDQRPKHRPRGKSAPAVALSPAIPNARTRSAVSPLSPSSPLNLPSDTDSTDSEYATDRTPIQQRNAAPKMAKLLSTAPPPREIERKKSMKLYSSEESDGWSSGDSDTS</sequence>
<feature type="compositionally biased region" description="Low complexity" evidence="2">
    <location>
        <begin position="560"/>
        <end position="569"/>
    </location>
</feature>
<feature type="coiled-coil region" evidence="1">
    <location>
        <begin position="9"/>
        <end position="60"/>
    </location>
</feature>
<feature type="compositionally biased region" description="Low complexity" evidence="2">
    <location>
        <begin position="283"/>
        <end position="298"/>
    </location>
</feature>
<feature type="compositionally biased region" description="Acidic residues" evidence="2">
    <location>
        <begin position="204"/>
        <end position="214"/>
    </location>
</feature>
<evidence type="ECO:0000256" key="1">
    <source>
        <dbReference type="SAM" id="Coils"/>
    </source>
</evidence>
<feature type="compositionally biased region" description="Basic residues" evidence="2">
    <location>
        <begin position="429"/>
        <end position="446"/>
    </location>
</feature>
<feature type="compositionally biased region" description="Low complexity" evidence="2">
    <location>
        <begin position="494"/>
        <end position="506"/>
    </location>
</feature>
<reference evidence="3" key="1">
    <citation type="submission" date="2021-01" db="EMBL/GenBank/DDBJ databases">
        <authorList>
            <person name="Corre E."/>
            <person name="Pelletier E."/>
            <person name="Niang G."/>
            <person name="Scheremetjew M."/>
            <person name="Finn R."/>
            <person name="Kale V."/>
            <person name="Holt S."/>
            <person name="Cochrane G."/>
            <person name="Meng A."/>
            <person name="Brown T."/>
            <person name="Cohen L."/>
        </authorList>
    </citation>
    <scope>NUCLEOTIDE SEQUENCE</scope>
    <source>
        <strain evidence="3">CCMP125</strain>
    </source>
</reference>
<accession>A0A7S2YDA2</accession>
<feature type="compositionally biased region" description="Basic and acidic residues" evidence="2">
    <location>
        <begin position="328"/>
        <end position="350"/>
    </location>
</feature>
<protein>
    <submittedName>
        <fullName evidence="3">Uncharacterized protein</fullName>
    </submittedName>
</protein>
<keyword evidence="1" id="KW-0175">Coiled coil</keyword>
<evidence type="ECO:0000313" key="3">
    <source>
        <dbReference type="EMBL" id="CAD9969272.1"/>
    </source>
</evidence>
<dbReference type="EMBL" id="HBHT01020255">
    <property type="protein sequence ID" value="CAD9969272.1"/>
    <property type="molecule type" value="Transcribed_RNA"/>
</dbReference>
<evidence type="ECO:0000256" key="2">
    <source>
        <dbReference type="SAM" id="MobiDB-lite"/>
    </source>
</evidence>
<feature type="compositionally biased region" description="Low complexity" evidence="2">
    <location>
        <begin position="363"/>
        <end position="380"/>
    </location>
</feature>